<evidence type="ECO:0000256" key="10">
    <source>
        <dbReference type="ARBA" id="ARBA00023004"/>
    </source>
</evidence>
<evidence type="ECO:0000256" key="5">
    <source>
        <dbReference type="ARBA" id="ARBA00022023"/>
    </source>
</evidence>
<dbReference type="SMART" id="SM00478">
    <property type="entry name" value="ENDO3c"/>
    <property type="match status" value="1"/>
</dbReference>
<dbReference type="GO" id="GO:0006298">
    <property type="term" value="P:mismatch repair"/>
    <property type="evidence" value="ECO:0007669"/>
    <property type="project" value="TreeGrafter"/>
</dbReference>
<dbReference type="FunFam" id="1.10.340.30:FF:000002">
    <property type="entry name" value="Adenine DNA glycosylase"/>
    <property type="match status" value="1"/>
</dbReference>
<protein>
    <recommendedName>
        <fullName evidence="5 14">Adenine DNA glycosylase</fullName>
        <ecNumber evidence="4 14">3.2.2.31</ecNumber>
    </recommendedName>
</protein>
<dbReference type="InterPro" id="IPR015797">
    <property type="entry name" value="NUDIX_hydrolase-like_dom_sf"/>
</dbReference>
<dbReference type="Gene3D" id="1.10.340.30">
    <property type="entry name" value="Hypothetical protein, domain 2"/>
    <property type="match status" value="1"/>
</dbReference>
<comment type="cofactor">
    <cofactor evidence="14">
        <name>[4Fe-4S] cluster</name>
        <dbReference type="ChEBI" id="CHEBI:49883"/>
    </cofactor>
    <text evidence="14">Binds 1 [4Fe-4S] cluster.</text>
</comment>
<keyword evidence="9" id="KW-0378">Hydrolase</keyword>
<dbReference type="SUPFAM" id="SSF48150">
    <property type="entry name" value="DNA-glycosylase"/>
    <property type="match status" value="1"/>
</dbReference>
<evidence type="ECO:0000256" key="4">
    <source>
        <dbReference type="ARBA" id="ARBA00012045"/>
    </source>
</evidence>
<dbReference type="AlphaFoldDB" id="A0A1E2V5H2"/>
<dbReference type="OrthoDB" id="9802365at2"/>
<dbReference type="STRING" id="197479.BFW38_00440"/>
<name>A0A1E2V5H2_9GAMM</name>
<dbReference type="GO" id="GO:0006284">
    <property type="term" value="P:base-excision repair"/>
    <property type="evidence" value="ECO:0007669"/>
    <property type="project" value="UniProtKB-UniRule"/>
</dbReference>
<dbReference type="RefSeq" id="WP_068996621.1">
    <property type="nucleotide sequence ID" value="NZ_MDTQ01000001.1"/>
</dbReference>
<dbReference type="Gene3D" id="3.90.79.10">
    <property type="entry name" value="Nucleoside Triphosphate Pyrophosphohydrolase"/>
    <property type="match status" value="1"/>
</dbReference>
<comment type="function">
    <text evidence="2">Adenine glycosylase active on G-A mispairs. MutY also corrects error-prone DNA synthesis past GO lesions which are due to the oxidatively damaged form of guanine: 7,8-dihydro-8-oxoguanine (8-oxo-dGTP).</text>
</comment>
<feature type="domain" description="HhH-GPD" evidence="15">
    <location>
        <begin position="43"/>
        <end position="195"/>
    </location>
</feature>
<dbReference type="GO" id="GO:0046872">
    <property type="term" value="F:metal ion binding"/>
    <property type="evidence" value="ECO:0007669"/>
    <property type="project" value="UniProtKB-UniRule"/>
</dbReference>
<evidence type="ECO:0000259" key="15">
    <source>
        <dbReference type="SMART" id="SM00478"/>
    </source>
</evidence>
<keyword evidence="8 14" id="KW-0227">DNA damage</keyword>
<dbReference type="InterPro" id="IPR044298">
    <property type="entry name" value="MIG/MutY"/>
</dbReference>
<evidence type="ECO:0000256" key="1">
    <source>
        <dbReference type="ARBA" id="ARBA00000843"/>
    </source>
</evidence>
<dbReference type="CDD" id="cd00056">
    <property type="entry name" value="ENDO3c"/>
    <property type="match status" value="1"/>
</dbReference>
<evidence type="ECO:0000256" key="2">
    <source>
        <dbReference type="ARBA" id="ARBA00002933"/>
    </source>
</evidence>
<dbReference type="NCBIfam" id="NF008132">
    <property type="entry name" value="PRK10880.1"/>
    <property type="match status" value="1"/>
</dbReference>
<dbReference type="InterPro" id="IPR011257">
    <property type="entry name" value="DNA_glycosylase"/>
</dbReference>
<evidence type="ECO:0000256" key="13">
    <source>
        <dbReference type="ARBA" id="ARBA00023295"/>
    </source>
</evidence>
<evidence type="ECO:0000256" key="7">
    <source>
        <dbReference type="ARBA" id="ARBA00022723"/>
    </source>
</evidence>
<dbReference type="GO" id="GO:0035485">
    <property type="term" value="F:adenine/guanine mispair binding"/>
    <property type="evidence" value="ECO:0007669"/>
    <property type="project" value="TreeGrafter"/>
</dbReference>
<proteinExistence type="inferred from homology"/>
<dbReference type="Gene3D" id="1.10.1670.10">
    <property type="entry name" value="Helix-hairpin-Helix base-excision DNA repair enzymes (C-terminal)"/>
    <property type="match status" value="1"/>
</dbReference>
<dbReference type="CDD" id="cd03431">
    <property type="entry name" value="NUDIX_DNA_Glycosylase_C-MutY"/>
    <property type="match status" value="1"/>
</dbReference>
<dbReference type="EMBL" id="MDTQ01000001">
    <property type="protein sequence ID" value="ODC02237.1"/>
    <property type="molecule type" value="Genomic_DNA"/>
</dbReference>
<keyword evidence="12" id="KW-0234">DNA repair</keyword>
<dbReference type="PANTHER" id="PTHR42944">
    <property type="entry name" value="ADENINE DNA GLYCOSYLASE"/>
    <property type="match status" value="1"/>
</dbReference>
<dbReference type="InterPro" id="IPR029119">
    <property type="entry name" value="MutY_C"/>
</dbReference>
<dbReference type="NCBIfam" id="TIGR01084">
    <property type="entry name" value="mutY"/>
    <property type="match status" value="1"/>
</dbReference>
<evidence type="ECO:0000256" key="6">
    <source>
        <dbReference type="ARBA" id="ARBA00022485"/>
    </source>
</evidence>
<dbReference type="GO" id="GO:0000701">
    <property type="term" value="F:purine-specific mismatch base pair DNA N-glycosylase activity"/>
    <property type="evidence" value="ECO:0007669"/>
    <property type="project" value="UniProtKB-EC"/>
</dbReference>
<keyword evidence="13 14" id="KW-0326">Glycosidase</keyword>
<dbReference type="InterPro" id="IPR005760">
    <property type="entry name" value="A/G_AdeGlyc_MutY"/>
</dbReference>
<dbReference type="Pfam" id="PF14815">
    <property type="entry name" value="NUDIX_4"/>
    <property type="match status" value="1"/>
</dbReference>
<comment type="similarity">
    <text evidence="3 14">Belongs to the Nth/MutY family.</text>
</comment>
<dbReference type="GO" id="GO:0034039">
    <property type="term" value="F:8-oxo-7,8-dihydroguanine DNA N-glycosylase activity"/>
    <property type="evidence" value="ECO:0007669"/>
    <property type="project" value="TreeGrafter"/>
</dbReference>
<dbReference type="EC" id="3.2.2.31" evidence="4 14"/>
<keyword evidence="17" id="KW-1185">Reference proteome</keyword>
<keyword evidence="11" id="KW-0411">Iron-sulfur</keyword>
<evidence type="ECO:0000256" key="14">
    <source>
        <dbReference type="RuleBase" id="RU365096"/>
    </source>
</evidence>
<evidence type="ECO:0000313" key="16">
    <source>
        <dbReference type="EMBL" id="ODC02237.1"/>
    </source>
</evidence>
<dbReference type="GO" id="GO:0051539">
    <property type="term" value="F:4 iron, 4 sulfur cluster binding"/>
    <property type="evidence" value="ECO:0007669"/>
    <property type="project" value="UniProtKB-UniRule"/>
</dbReference>
<dbReference type="Pfam" id="PF00730">
    <property type="entry name" value="HhH-GPD"/>
    <property type="match status" value="1"/>
</dbReference>
<dbReference type="InterPro" id="IPR023170">
    <property type="entry name" value="HhH_base_excis_C"/>
</dbReference>
<evidence type="ECO:0000256" key="8">
    <source>
        <dbReference type="ARBA" id="ARBA00022763"/>
    </source>
</evidence>
<evidence type="ECO:0000256" key="9">
    <source>
        <dbReference type="ARBA" id="ARBA00022801"/>
    </source>
</evidence>
<dbReference type="PANTHER" id="PTHR42944:SF1">
    <property type="entry name" value="ADENINE DNA GLYCOSYLASE"/>
    <property type="match status" value="1"/>
</dbReference>
<keyword evidence="6" id="KW-0004">4Fe-4S</keyword>
<evidence type="ECO:0000313" key="17">
    <source>
        <dbReference type="Proteomes" id="UP000094291"/>
    </source>
</evidence>
<dbReference type="SUPFAM" id="SSF55811">
    <property type="entry name" value="Nudix"/>
    <property type="match status" value="1"/>
</dbReference>
<gene>
    <name evidence="16" type="ORF">BFW38_00440</name>
</gene>
<evidence type="ECO:0000256" key="11">
    <source>
        <dbReference type="ARBA" id="ARBA00023014"/>
    </source>
</evidence>
<dbReference type="InterPro" id="IPR003265">
    <property type="entry name" value="HhH-GPD_domain"/>
</dbReference>
<comment type="caution">
    <text evidence="16">The sequence shown here is derived from an EMBL/GenBank/DDBJ whole genome shotgun (WGS) entry which is preliminary data.</text>
</comment>
<accession>A0A1E2V5H2</accession>
<keyword evidence="7" id="KW-0479">Metal-binding</keyword>
<comment type="catalytic activity">
    <reaction evidence="1 14">
        <text>Hydrolyzes free adenine bases from 7,8-dihydro-8-oxoguanine:adenine mismatched double-stranded DNA, leaving an apurinic site.</text>
        <dbReference type="EC" id="3.2.2.31"/>
    </reaction>
</comment>
<evidence type="ECO:0000256" key="12">
    <source>
        <dbReference type="ARBA" id="ARBA00023204"/>
    </source>
</evidence>
<dbReference type="GO" id="GO:0032357">
    <property type="term" value="F:oxidized purine DNA binding"/>
    <property type="evidence" value="ECO:0007669"/>
    <property type="project" value="TreeGrafter"/>
</dbReference>
<dbReference type="Proteomes" id="UP000094291">
    <property type="component" value="Unassembled WGS sequence"/>
</dbReference>
<sequence>MTDHSAPDTFAQRVLRWFDQHGRKHLPWQQNQTPYRVWVSEIMLQQTQVATVLDYYERFMARFPDVATLATAAQDEVLHLWTGLGYYSRARNLHRCAQTVVEHHQGQFPVDDVDAMCALPGIGRSTAGAIIALSTGQRATILDGNVKRVLTRYHAIEGWPAQPKIERQLWAKAEAHTPDSRVGDYTQAMMDLGATLCTRRRPTCTCCPLQMDCAAYHQGLVDQLPTPKPKKTIPERSTCMPLVTLPDGHVLLKQRPAEGIWGGLWSLPEFESSAEMHHWLAWKWATAPAQALSRVSHTFTHFKLQIHPWLAPLNVSGQPTTTEGWRWYHPQKPDSIGLAAPVKKLLESLHQPQQLSLTESE</sequence>
<keyword evidence="10 14" id="KW-0408">Iron</keyword>
<evidence type="ECO:0000256" key="3">
    <source>
        <dbReference type="ARBA" id="ARBA00008343"/>
    </source>
</evidence>
<reference evidence="16 17" key="1">
    <citation type="submission" date="2016-08" db="EMBL/GenBank/DDBJ databases">
        <authorList>
            <person name="Seilhamer J.J."/>
        </authorList>
    </citation>
    <scope>NUCLEOTIDE SEQUENCE [LARGE SCALE GENOMIC DNA]</scope>
    <source>
        <strain evidence="16 17">PH27A</strain>
    </source>
</reference>
<organism evidence="16 17">
    <name type="scientific">Terasakiispira papahanaumokuakeensis</name>
    <dbReference type="NCBI Taxonomy" id="197479"/>
    <lineage>
        <taxon>Bacteria</taxon>
        <taxon>Pseudomonadati</taxon>
        <taxon>Pseudomonadota</taxon>
        <taxon>Gammaproteobacteria</taxon>
        <taxon>Oceanospirillales</taxon>
        <taxon>Terasakiispira</taxon>
    </lineage>
</organism>